<keyword evidence="4" id="KW-0762">Sugar transport</keyword>
<evidence type="ECO:0000256" key="6">
    <source>
        <dbReference type="ARBA" id="ARBA00022683"/>
    </source>
</evidence>
<evidence type="ECO:0000256" key="7">
    <source>
        <dbReference type="ARBA" id="ARBA00022777"/>
    </source>
</evidence>
<dbReference type="Proteomes" id="UP000033533">
    <property type="component" value="Unassembled WGS sequence"/>
</dbReference>
<comment type="caution">
    <text evidence="9">The sequence shown here is derived from an EMBL/GenBank/DDBJ whole genome shotgun (WGS) entry which is preliminary data.</text>
</comment>
<sequence length="162" mass="18300">MNIVGARVDERLVHGQVANLWTPQLQVERIIVLDEKAAEDDIQKSGLRMATPMSTRLSVLPTEVAADHLKKNRYGKQRLFLVAKKPDKFLDLLNKGIKLDTINVGNMSKQDDTTELTKQVNINEHEADIFREISGKGVNLIAQLNPSVESRDLMKLINEKMK</sequence>
<dbReference type="GO" id="GO:0008982">
    <property type="term" value="F:protein-N(PI)-phosphohistidine-sugar phosphotransferase activity"/>
    <property type="evidence" value="ECO:0007669"/>
    <property type="project" value="InterPro"/>
</dbReference>
<dbReference type="PATRIC" id="fig|1218493.3.peg.453"/>
<evidence type="ECO:0000259" key="8">
    <source>
        <dbReference type="PROSITE" id="PS51101"/>
    </source>
</evidence>
<dbReference type="GO" id="GO:0009401">
    <property type="term" value="P:phosphoenolpyruvate-dependent sugar phosphotransferase system"/>
    <property type="evidence" value="ECO:0007669"/>
    <property type="project" value="UniProtKB-KW"/>
</dbReference>
<accession>A0A0F4LIF7</accession>
<dbReference type="InterPro" id="IPR036667">
    <property type="entry name" value="PTS_IIB_sorbose-sp_sf"/>
</dbReference>
<evidence type="ECO:0000256" key="5">
    <source>
        <dbReference type="ARBA" id="ARBA00022679"/>
    </source>
</evidence>
<dbReference type="AlphaFoldDB" id="A0A0F4LIF7"/>
<dbReference type="STRING" id="1218493.JF76_04250"/>
<protein>
    <submittedName>
        <fullName evidence="9">PTS Man IIB</fullName>
    </submittedName>
</protein>
<dbReference type="HOGENOM" id="CLU_116175_3_0_9"/>
<dbReference type="GO" id="GO:0005737">
    <property type="term" value="C:cytoplasm"/>
    <property type="evidence" value="ECO:0007669"/>
    <property type="project" value="UniProtKB-SubCell"/>
</dbReference>
<keyword evidence="7" id="KW-0418">Kinase</keyword>
<name>A0A0F4LIF7_9LACO</name>
<organism evidence="9 10">
    <name type="scientific">Lactobacillus kullabergensis</name>
    <dbReference type="NCBI Taxonomy" id="1218493"/>
    <lineage>
        <taxon>Bacteria</taxon>
        <taxon>Bacillati</taxon>
        <taxon>Bacillota</taxon>
        <taxon>Bacilli</taxon>
        <taxon>Lactobacillales</taxon>
        <taxon>Lactobacillaceae</taxon>
        <taxon>Lactobacillus</taxon>
    </lineage>
</organism>
<dbReference type="PROSITE" id="PS51101">
    <property type="entry name" value="PTS_EIIB_TYPE_4"/>
    <property type="match status" value="1"/>
</dbReference>
<reference evidence="9 10" key="1">
    <citation type="submission" date="2014-12" db="EMBL/GenBank/DDBJ databases">
        <title>Comparative genomics of the lactic acid bacteria isolated from the honey bee gut.</title>
        <authorList>
            <person name="Ellegaard K.M."/>
            <person name="Tamarit D."/>
            <person name="Javelind E."/>
            <person name="Olofsson T."/>
            <person name="Andersson S.G."/>
            <person name="Vasquez A."/>
        </authorList>
    </citation>
    <scope>NUCLEOTIDE SEQUENCE [LARGE SCALE GENOMIC DNA]</scope>
    <source>
        <strain evidence="9 10">Biut2</strain>
    </source>
</reference>
<proteinExistence type="predicted"/>
<comment type="subcellular location">
    <subcellularLocation>
        <location evidence="1">Cytoplasm</location>
    </subcellularLocation>
</comment>
<evidence type="ECO:0000313" key="9">
    <source>
        <dbReference type="EMBL" id="KJY58108.1"/>
    </source>
</evidence>
<dbReference type="EMBL" id="JXBY01000011">
    <property type="protein sequence ID" value="KJY58108.1"/>
    <property type="molecule type" value="Genomic_DNA"/>
</dbReference>
<keyword evidence="5" id="KW-0808">Transferase</keyword>
<dbReference type="SUPFAM" id="SSF52728">
    <property type="entry name" value="PTS IIb component"/>
    <property type="match status" value="1"/>
</dbReference>
<evidence type="ECO:0000256" key="2">
    <source>
        <dbReference type="ARBA" id="ARBA00022448"/>
    </source>
</evidence>
<dbReference type="Gene3D" id="3.40.35.10">
    <property type="entry name" value="Phosphotransferase system, sorbose subfamily IIB component"/>
    <property type="match status" value="1"/>
</dbReference>
<evidence type="ECO:0000256" key="4">
    <source>
        <dbReference type="ARBA" id="ARBA00022597"/>
    </source>
</evidence>
<keyword evidence="3" id="KW-0963">Cytoplasm</keyword>
<dbReference type="OrthoDB" id="9788818at2"/>
<evidence type="ECO:0000313" key="10">
    <source>
        <dbReference type="Proteomes" id="UP000033533"/>
    </source>
</evidence>
<dbReference type="Pfam" id="PF03830">
    <property type="entry name" value="PTSIIB_sorb"/>
    <property type="match status" value="1"/>
</dbReference>
<dbReference type="GO" id="GO:0016301">
    <property type="term" value="F:kinase activity"/>
    <property type="evidence" value="ECO:0007669"/>
    <property type="project" value="UniProtKB-KW"/>
</dbReference>
<keyword evidence="2" id="KW-0813">Transport</keyword>
<keyword evidence="6" id="KW-0598">Phosphotransferase system</keyword>
<feature type="domain" description="PTS EIIB type-4" evidence="8">
    <location>
        <begin position="1"/>
        <end position="162"/>
    </location>
</feature>
<evidence type="ECO:0000256" key="3">
    <source>
        <dbReference type="ARBA" id="ARBA00022490"/>
    </source>
</evidence>
<evidence type="ECO:0000256" key="1">
    <source>
        <dbReference type="ARBA" id="ARBA00004496"/>
    </source>
</evidence>
<gene>
    <name evidence="9" type="ORF">JF76_04250</name>
</gene>
<dbReference type="InterPro" id="IPR004720">
    <property type="entry name" value="PTS_IIB_sorbose-sp"/>
</dbReference>
<dbReference type="RefSeq" id="WP_045927624.1">
    <property type="nucleotide sequence ID" value="NZ_JBHSZS010000006.1"/>
</dbReference>